<dbReference type="KEGG" id="hbs:IPV69_13105"/>
<accession>A0A7M2X3H9</accession>
<dbReference type="Gene3D" id="3.30.2310.20">
    <property type="entry name" value="RelE-like"/>
    <property type="match status" value="1"/>
</dbReference>
<dbReference type="InterPro" id="IPR035093">
    <property type="entry name" value="RelE/ParE_toxin_dom_sf"/>
</dbReference>
<dbReference type="InterPro" id="IPR007712">
    <property type="entry name" value="RelE/ParE_toxin"/>
</dbReference>
<reference evidence="2 3" key="1">
    <citation type="submission" date="2020-10" db="EMBL/GenBank/DDBJ databases">
        <title>Wide distribution of Phycisphaera-like planctomycetes from WD2101 soil group in peatlands and genome analysis of the first cultivated representative.</title>
        <authorList>
            <person name="Dedysh S.N."/>
            <person name="Beletsky A.V."/>
            <person name="Ivanova A."/>
            <person name="Kulichevskaya I.S."/>
            <person name="Suzina N.E."/>
            <person name="Philippov D.A."/>
            <person name="Rakitin A.L."/>
            <person name="Mardanov A.V."/>
            <person name="Ravin N.V."/>
        </authorList>
    </citation>
    <scope>NUCLEOTIDE SEQUENCE [LARGE SCALE GENOMIC DNA]</scope>
    <source>
        <strain evidence="2 3">M1803</strain>
    </source>
</reference>
<evidence type="ECO:0000313" key="2">
    <source>
        <dbReference type="EMBL" id="QOV92234.1"/>
    </source>
</evidence>
<sequence length="97" mass="11123">MKVTFEPDAEAELLHAVDYHNRIEPGLGDDLSGAVEEAIDLAVQFPEAWQIVEEGARRIRTKRFQYGVVYLFEGDSIHVIAVMHLRRKPGYWLDRLG</sequence>
<keyword evidence="1" id="KW-1277">Toxin-antitoxin system</keyword>
<name>A0A7M2X3H9_9BACT</name>
<keyword evidence="3" id="KW-1185">Reference proteome</keyword>
<proteinExistence type="predicted"/>
<dbReference type="Pfam" id="PF05016">
    <property type="entry name" value="ParE_toxin"/>
    <property type="match status" value="1"/>
</dbReference>
<dbReference type="Proteomes" id="UP000593765">
    <property type="component" value="Chromosome"/>
</dbReference>
<dbReference type="AlphaFoldDB" id="A0A7M2X3H9"/>
<gene>
    <name evidence="2" type="ORF">IPV69_13105</name>
</gene>
<organism evidence="2 3">
    <name type="scientific">Humisphaera borealis</name>
    <dbReference type="NCBI Taxonomy" id="2807512"/>
    <lineage>
        <taxon>Bacteria</taxon>
        <taxon>Pseudomonadati</taxon>
        <taxon>Planctomycetota</taxon>
        <taxon>Phycisphaerae</taxon>
        <taxon>Tepidisphaerales</taxon>
        <taxon>Tepidisphaeraceae</taxon>
        <taxon>Humisphaera</taxon>
    </lineage>
</organism>
<evidence type="ECO:0000313" key="3">
    <source>
        <dbReference type="Proteomes" id="UP000593765"/>
    </source>
</evidence>
<dbReference type="RefSeq" id="WP_206295566.1">
    <property type="nucleotide sequence ID" value="NZ_CP063458.1"/>
</dbReference>
<dbReference type="EMBL" id="CP063458">
    <property type="protein sequence ID" value="QOV92234.1"/>
    <property type="molecule type" value="Genomic_DNA"/>
</dbReference>
<evidence type="ECO:0000256" key="1">
    <source>
        <dbReference type="ARBA" id="ARBA00022649"/>
    </source>
</evidence>
<protein>
    <submittedName>
        <fullName evidence="2">Type II toxin-antitoxin system RelE/ParE family toxin</fullName>
    </submittedName>
</protein>